<evidence type="ECO:0000313" key="3">
    <source>
        <dbReference type="Proteomes" id="UP000234333"/>
    </source>
</evidence>
<feature type="region of interest" description="Disordered" evidence="1">
    <location>
        <begin position="1"/>
        <end position="38"/>
    </location>
</feature>
<reference evidence="2 3" key="1">
    <citation type="submission" date="2017-03" db="EMBL/GenBank/DDBJ databases">
        <authorList>
            <person name="Afonso C.L."/>
            <person name="Miller P.J."/>
            <person name="Scott M.A."/>
            <person name="Spackman E."/>
            <person name="Goraichik I."/>
            <person name="Dimitrov K.M."/>
            <person name="Suarez D.L."/>
            <person name="Swayne D.E."/>
        </authorList>
    </citation>
    <scope>NUCLEOTIDE SEQUENCE [LARGE SCALE GENOMIC DNA]</scope>
    <source>
        <strain evidence="2 3">CIP 102111</strain>
    </source>
</reference>
<organism evidence="2 3">
    <name type="scientific">Brevibacterium casei CIP 102111</name>
    <dbReference type="NCBI Taxonomy" id="1255625"/>
    <lineage>
        <taxon>Bacteria</taxon>
        <taxon>Bacillati</taxon>
        <taxon>Actinomycetota</taxon>
        <taxon>Actinomycetes</taxon>
        <taxon>Micrococcales</taxon>
        <taxon>Brevibacteriaceae</taxon>
        <taxon>Brevibacterium</taxon>
    </lineage>
</organism>
<sequence>MTPPHTTIGHGAATKAAGIHARPGPPRRHPLSPSALTAQPDVAFTARPGPAITAQPGAAISARADPATIHRLGVEAVVQP</sequence>
<proteinExistence type="predicted"/>
<gene>
    <name evidence="2" type="ORF">BC102111_00286</name>
</gene>
<dbReference type="Proteomes" id="UP000234333">
    <property type="component" value="Unassembled WGS sequence"/>
</dbReference>
<dbReference type="AlphaFoldDB" id="A0A2H1HMT0"/>
<evidence type="ECO:0000256" key="1">
    <source>
        <dbReference type="SAM" id="MobiDB-lite"/>
    </source>
</evidence>
<dbReference type="EMBL" id="FXZC01000001">
    <property type="protein sequence ID" value="SMX64219.1"/>
    <property type="molecule type" value="Genomic_DNA"/>
</dbReference>
<accession>A0A2H1HMT0</accession>
<protein>
    <submittedName>
        <fullName evidence="2">Uncharacterized protein</fullName>
    </submittedName>
</protein>
<evidence type="ECO:0000313" key="2">
    <source>
        <dbReference type="EMBL" id="SMX64219.1"/>
    </source>
</evidence>
<name>A0A2H1HMT0_9MICO</name>